<gene>
    <name evidence="2" type="ORF">SAMN02745150_00720</name>
</gene>
<dbReference type="SUPFAM" id="SSF52402">
    <property type="entry name" value="Adenine nucleotide alpha hydrolases-like"/>
    <property type="match status" value="1"/>
</dbReference>
<keyword evidence="3" id="KW-1185">Reference proteome</keyword>
<reference evidence="3" key="1">
    <citation type="submission" date="2016-10" db="EMBL/GenBank/DDBJ databases">
        <authorList>
            <person name="Varghese N."/>
            <person name="Submissions S."/>
        </authorList>
    </citation>
    <scope>NUCLEOTIDE SEQUENCE [LARGE SCALE GENOMIC DNA]</scope>
    <source>
        <strain evidence="3">ATCC 43811</strain>
    </source>
</reference>
<dbReference type="Proteomes" id="UP000240042">
    <property type="component" value="Unassembled WGS sequence"/>
</dbReference>
<name>A0A1I1DQB8_BREAD</name>
<dbReference type="CDD" id="cd00293">
    <property type="entry name" value="USP-like"/>
    <property type="match status" value="1"/>
</dbReference>
<dbReference type="InterPro" id="IPR006016">
    <property type="entry name" value="UspA"/>
</dbReference>
<evidence type="ECO:0000313" key="3">
    <source>
        <dbReference type="Proteomes" id="UP000240042"/>
    </source>
</evidence>
<dbReference type="RefSeq" id="WP_092318715.1">
    <property type="nucleotide sequence ID" value="NZ_FOKY01000003.1"/>
</dbReference>
<accession>A0A1I1DQB8</accession>
<evidence type="ECO:0000259" key="1">
    <source>
        <dbReference type="Pfam" id="PF00582"/>
    </source>
</evidence>
<dbReference type="InterPro" id="IPR014729">
    <property type="entry name" value="Rossmann-like_a/b/a_fold"/>
</dbReference>
<organism evidence="2 3">
    <name type="scientific">Brevinema andersonii</name>
    <dbReference type="NCBI Taxonomy" id="34097"/>
    <lineage>
        <taxon>Bacteria</taxon>
        <taxon>Pseudomonadati</taxon>
        <taxon>Spirochaetota</taxon>
        <taxon>Spirochaetia</taxon>
        <taxon>Brevinematales</taxon>
        <taxon>Brevinemataceae</taxon>
        <taxon>Brevinema</taxon>
    </lineage>
</organism>
<dbReference type="Pfam" id="PF00582">
    <property type="entry name" value="Usp"/>
    <property type="match status" value="1"/>
</dbReference>
<protein>
    <submittedName>
        <fullName evidence="2">Nucleotide-binding universal stress protein, UspA family</fullName>
    </submittedName>
</protein>
<proteinExistence type="predicted"/>
<dbReference type="STRING" id="34097.SAMN02745150_00720"/>
<dbReference type="AlphaFoldDB" id="A0A1I1DQB8"/>
<evidence type="ECO:0000313" key="2">
    <source>
        <dbReference type="EMBL" id="SFB77034.1"/>
    </source>
</evidence>
<dbReference type="OrthoDB" id="359872at2"/>
<dbReference type="Gene3D" id="3.40.50.620">
    <property type="entry name" value="HUPs"/>
    <property type="match status" value="1"/>
</dbReference>
<sequence>MITRIFVPITGTDESKIATEKAIETAVFLNAKVTAIYVLDKESLAKLQRYKIFIEEESSVFGDNLRRDAEKYLEYAKRIASSYHIDIETVLLEGDPFLEIKNFIKKNPAQHKFVMIAKVPNSENFIDSFGSLEKKMLRSGLGIMIAGE</sequence>
<feature type="domain" description="UspA" evidence="1">
    <location>
        <begin position="1"/>
        <end position="109"/>
    </location>
</feature>
<dbReference type="EMBL" id="FOKY01000003">
    <property type="protein sequence ID" value="SFB77034.1"/>
    <property type="molecule type" value="Genomic_DNA"/>
</dbReference>